<keyword evidence="6" id="KW-0540">Nuclease</keyword>
<evidence type="ECO:0000313" key="13">
    <source>
        <dbReference type="EMBL" id="KAG7563092.1"/>
    </source>
</evidence>
<dbReference type="Gene3D" id="3.40.970.10">
    <property type="entry name" value="Ribonuclease H1, N-terminal domain"/>
    <property type="match status" value="1"/>
</dbReference>
<feature type="compositionally biased region" description="Low complexity" evidence="11">
    <location>
        <begin position="374"/>
        <end position="384"/>
    </location>
</feature>
<dbReference type="GO" id="GO:0046872">
    <property type="term" value="F:metal ion binding"/>
    <property type="evidence" value="ECO:0007669"/>
    <property type="project" value="UniProtKB-KW"/>
</dbReference>
<reference evidence="13" key="1">
    <citation type="submission" date="2020-04" db="EMBL/GenBank/DDBJ databases">
        <title>Analysis of mating type loci in Filobasidium floriforme.</title>
        <authorList>
            <person name="Nowrousian M."/>
        </authorList>
    </citation>
    <scope>NUCLEOTIDE SEQUENCE</scope>
    <source>
        <strain evidence="13">CBS 6242</strain>
    </source>
</reference>
<dbReference type="OrthoDB" id="245563at2759"/>
<evidence type="ECO:0000256" key="2">
    <source>
        <dbReference type="ARBA" id="ARBA00004065"/>
    </source>
</evidence>
<evidence type="ECO:0000313" key="14">
    <source>
        <dbReference type="Proteomes" id="UP000812966"/>
    </source>
</evidence>
<keyword evidence="10" id="KW-0460">Magnesium</keyword>
<keyword evidence="9" id="KW-0378">Hydrolase</keyword>
<feature type="compositionally biased region" description="Low complexity" evidence="11">
    <location>
        <begin position="400"/>
        <end position="415"/>
    </location>
</feature>
<feature type="region of interest" description="Disordered" evidence="11">
    <location>
        <begin position="1"/>
        <end position="26"/>
    </location>
</feature>
<feature type="compositionally biased region" description="Low complexity" evidence="11">
    <location>
        <begin position="112"/>
        <end position="129"/>
    </location>
</feature>
<sequence length="696" mass="73437">MTSTTSTTPIPPTLLSSPFTSEYAPRPLPLAAKKPYADLGSSSIRSAYNMSTLTGPPMASSSSSSPSSPGIKVVNSNLRTLGSGRNTGFSVQRRTSSYAGPSSFSSDGALAGPSSSSRPGVSSSSRSSSYGQDGPSKRKMFYAVAVGHQKGIYETWAEAEEQIKGHPAPQWKTFKTRLAAESYIISSAPFAITAPPDADTGAYDMQLEYPSSSSSPTSPTYEAPLHERLQRDFPSTTPKSAPSPPLAELQPPRPHFARGNGSRSSSPSSPVKRSSPLRQEVTDDEAEHSDSVAALSSEGSVTRRNKKRTSFMARLSNGLLSPPTSPEAAAKGTKTFRVEAIERPVLAPPIVLPPADVSRPNSRASSRNGHRSSSRPTSIRSPSTGDVAAAAAYEQRPESIRSVSSSSIVSGNGNRASFRPPATPSKGLWGDVTPPLSPPLSPPHAKFAHGSRAASPSGSDADSEGFSSPTTNAPKFSRSALKKQGVLLPVPANASSRPTSPALSRSPSFTSLKRKTSSNSLNSIGSFGSFGALRDKLAAVQIVEEPQDGERENVPPPQSAADQNDKDRLRPGLASRSVSKESIASISSFATAQDFVMVPTTPPKKPIQDGSGIGENQLADPERLSPIHSNASGSEDHHGSSRSDATHTQSEACPGKYGTDRKLGKKRSFKRLLKALGFSKMDETKDKADWERRLSA</sequence>
<feature type="domain" description="Ribonuclease H1 N-terminal" evidence="12">
    <location>
        <begin position="141"/>
        <end position="183"/>
    </location>
</feature>
<keyword evidence="7" id="KW-0479">Metal-binding</keyword>
<evidence type="ECO:0000256" key="3">
    <source>
        <dbReference type="ARBA" id="ARBA00005300"/>
    </source>
</evidence>
<accession>A0A8K0JQ87</accession>
<dbReference type="Pfam" id="PF01693">
    <property type="entry name" value="Cauli_VI"/>
    <property type="match status" value="1"/>
</dbReference>
<comment type="caution">
    <text evidence="13">The sequence shown here is derived from an EMBL/GenBank/DDBJ whole genome shotgun (WGS) entry which is preliminary data.</text>
</comment>
<name>A0A8K0JQ87_9TREE</name>
<evidence type="ECO:0000259" key="12">
    <source>
        <dbReference type="Pfam" id="PF01693"/>
    </source>
</evidence>
<feature type="compositionally biased region" description="Polar residues" evidence="11">
    <location>
        <begin position="493"/>
        <end position="525"/>
    </location>
</feature>
<evidence type="ECO:0000256" key="1">
    <source>
        <dbReference type="ARBA" id="ARBA00001946"/>
    </source>
</evidence>
<feature type="region of interest" description="Disordered" evidence="11">
    <location>
        <begin position="202"/>
        <end position="307"/>
    </location>
</feature>
<feature type="compositionally biased region" description="Polar residues" evidence="11">
    <location>
        <begin position="74"/>
        <end position="106"/>
    </location>
</feature>
<dbReference type="FunFam" id="3.40.970.10:FF:000002">
    <property type="entry name" value="Ribonuclease H"/>
    <property type="match status" value="1"/>
</dbReference>
<comment type="cofactor">
    <cofactor evidence="1">
        <name>Mg(2+)</name>
        <dbReference type="ChEBI" id="CHEBI:18420"/>
    </cofactor>
</comment>
<feature type="compositionally biased region" description="Low complexity" evidence="11">
    <location>
        <begin position="210"/>
        <end position="220"/>
    </location>
</feature>
<feature type="compositionally biased region" description="Low complexity" evidence="11">
    <location>
        <begin position="262"/>
        <end position="278"/>
    </location>
</feature>
<dbReference type="EMBL" id="JABELV010000021">
    <property type="protein sequence ID" value="KAG7563092.1"/>
    <property type="molecule type" value="Genomic_DNA"/>
</dbReference>
<feature type="region of interest" description="Disordered" evidence="11">
    <location>
        <begin position="343"/>
        <end position="525"/>
    </location>
</feature>
<dbReference type="AlphaFoldDB" id="A0A8K0JQ87"/>
<evidence type="ECO:0000256" key="7">
    <source>
        <dbReference type="ARBA" id="ARBA00022723"/>
    </source>
</evidence>
<comment type="similarity">
    <text evidence="3">Belongs to the RNase H family.</text>
</comment>
<dbReference type="EC" id="3.1.26.4" evidence="4"/>
<dbReference type="InterPro" id="IPR037056">
    <property type="entry name" value="RNase_H1_N_sf"/>
</dbReference>
<evidence type="ECO:0000256" key="10">
    <source>
        <dbReference type="ARBA" id="ARBA00022842"/>
    </source>
</evidence>
<evidence type="ECO:0000256" key="5">
    <source>
        <dbReference type="ARBA" id="ARBA00017721"/>
    </source>
</evidence>
<feature type="compositionally biased region" description="Polar residues" evidence="11">
    <location>
        <begin position="454"/>
        <end position="474"/>
    </location>
</feature>
<organism evidence="13 14">
    <name type="scientific">Filobasidium floriforme</name>
    <dbReference type="NCBI Taxonomy" id="5210"/>
    <lineage>
        <taxon>Eukaryota</taxon>
        <taxon>Fungi</taxon>
        <taxon>Dikarya</taxon>
        <taxon>Basidiomycota</taxon>
        <taxon>Agaricomycotina</taxon>
        <taxon>Tremellomycetes</taxon>
        <taxon>Filobasidiales</taxon>
        <taxon>Filobasidiaceae</taxon>
        <taxon>Filobasidium</taxon>
    </lineage>
</organism>
<dbReference type="SUPFAM" id="SSF55658">
    <property type="entry name" value="L9 N-domain-like"/>
    <property type="match status" value="1"/>
</dbReference>
<evidence type="ECO:0000256" key="6">
    <source>
        <dbReference type="ARBA" id="ARBA00022722"/>
    </source>
</evidence>
<feature type="compositionally biased region" description="Low complexity" evidence="11">
    <location>
        <begin position="60"/>
        <end position="69"/>
    </location>
</feature>
<evidence type="ECO:0000256" key="4">
    <source>
        <dbReference type="ARBA" id="ARBA00012180"/>
    </source>
</evidence>
<feature type="compositionally biased region" description="Low complexity" evidence="11">
    <location>
        <begin position="574"/>
        <end position="588"/>
    </location>
</feature>
<dbReference type="InterPro" id="IPR009027">
    <property type="entry name" value="Ribosomal_bL9/RNase_H1_N"/>
</dbReference>
<dbReference type="Proteomes" id="UP000812966">
    <property type="component" value="Unassembled WGS sequence"/>
</dbReference>
<keyword evidence="8" id="KW-0255">Endonuclease</keyword>
<feature type="region of interest" description="Disordered" evidence="11">
    <location>
        <begin position="541"/>
        <end position="664"/>
    </location>
</feature>
<feature type="region of interest" description="Disordered" evidence="11">
    <location>
        <begin position="48"/>
        <end position="135"/>
    </location>
</feature>
<evidence type="ECO:0000256" key="8">
    <source>
        <dbReference type="ARBA" id="ARBA00022759"/>
    </source>
</evidence>
<comment type="function">
    <text evidence="2">Endonuclease that specifically degrades the RNA of RNA-DNA hybrids.</text>
</comment>
<protein>
    <recommendedName>
        <fullName evidence="5">Ribonuclease H</fullName>
        <ecNumber evidence="4">3.1.26.4</ecNumber>
    </recommendedName>
</protein>
<dbReference type="InterPro" id="IPR011320">
    <property type="entry name" value="RNase_H1_N"/>
</dbReference>
<evidence type="ECO:0000256" key="11">
    <source>
        <dbReference type="SAM" id="MobiDB-lite"/>
    </source>
</evidence>
<feature type="compositionally biased region" description="Basic and acidic residues" evidence="11">
    <location>
        <begin position="634"/>
        <end position="645"/>
    </location>
</feature>
<dbReference type="GO" id="GO:0004523">
    <property type="term" value="F:RNA-DNA hybrid ribonuclease activity"/>
    <property type="evidence" value="ECO:0007669"/>
    <property type="project" value="UniProtKB-EC"/>
</dbReference>
<feature type="region of interest" description="Disordered" evidence="11">
    <location>
        <begin position="314"/>
        <end position="333"/>
    </location>
</feature>
<proteinExistence type="inferred from homology"/>
<keyword evidence="14" id="KW-1185">Reference proteome</keyword>
<gene>
    <name evidence="13" type="ORF">FFLO_01524</name>
</gene>
<evidence type="ECO:0000256" key="9">
    <source>
        <dbReference type="ARBA" id="ARBA00022801"/>
    </source>
</evidence>